<proteinExistence type="predicted"/>
<evidence type="ECO:0000313" key="5">
    <source>
        <dbReference type="RefSeq" id="XP_010931925.1"/>
    </source>
</evidence>
<dbReference type="AlphaFoldDB" id="A0A6I9RT29"/>
<dbReference type="PANTHER" id="PTHR31234:SF65">
    <property type="entry name" value="LATE EMBRYOGENESIS ABUNDANT PROTEIN, LEA_2 SUBGROUP"/>
    <property type="match status" value="1"/>
</dbReference>
<reference evidence="5" key="1">
    <citation type="submission" date="2025-08" db="UniProtKB">
        <authorList>
            <consortium name="RefSeq"/>
        </authorList>
    </citation>
    <scope>IDENTIFICATION</scope>
</reference>
<keyword evidence="2 3" id="KW-0472">Membrane</keyword>
<dbReference type="KEGG" id="egu:105052703"/>
<feature type="transmembrane region" description="Helical" evidence="3">
    <location>
        <begin position="12"/>
        <end position="34"/>
    </location>
</feature>
<evidence type="ECO:0000313" key="4">
    <source>
        <dbReference type="Proteomes" id="UP000504607"/>
    </source>
</evidence>
<accession>A0A6I9RT29</accession>
<dbReference type="RefSeq" id="XP_010931925.1">
    <property type="nucleotide sequence ID" value="XM_010933623.1"/>
</dbReference>
<dbReference type="FunCoup" id="A0A6I9RT29">
    <property type="interactions" value="778"/>
</dbReference>
<keyword evidence="3" id="KW-1133">Transmembrane helix</keyword>
<dbReference type="InterPro" id="IPR044839">
    <property type="entry name" value="NDR1-like"/>
</dbReference>
<dbReference type="GO" id="GO:0016020">
    <property type="term" value="C:membrane"/>
    <property type="evidence" value="ECO:0007669"/>
    <property type="project" value="UniProtKB-SubCell"/>
</dbReference>
<dbReference type="GO" id="GO:0098542">
    <property type="term" value="P:defense response to other organism"/>
    <property type="evidence" value="ECO:0007669"/>
    <property type="project" value="InterPro"/>
</dbReference>
<dbReference type="OrthoDB" id="1894389at2759"/>
<name>A0A6I9RT29_ELAGV</name>
<dbReference type="Gene3D" id="2.60.40.1820">
    <property type="match status" value="1"/>
</dbReference>
<evidence type="ECO:0000256" key="1">
    <source>
        <dbReference type="ARBA" id="ARBA00004370"/>
    </source>
</evidence>
<keyword evidence="3" id="KW-0812">Transmembrane</keyword>
<organism evidence="4 5">
    <name type="scientific">Elaeis guineensis var. tenera</name>
    <name type="common">Oil palm</name>
    <dbReference type="NCBI Taxonomy" id="51953"/>
    <lineage>
        <taxon>Eukaryota</taxon>
        <taxon>Viridiplantae</taxon>
        <taxon>Streptophyta</taxon>
        <taxon>Embryophyta</taxon>
        <taxon>Tracheophyta</taxon>
        <taxon>Spermatophyta</taxon>
        <taxon>Magnoliopsida</taxon>
        <taxon>Liliopsida</taxon>
        <taxon>Arecaceae</taxon>
        <taxon>Arecoideae</taxon>
        <taxon>Cocoseae</taxon>
        <taxon>Elaeidinae</taxon>
        <taxon>Elaeis</taxon>
    </lineage>
</organism>
<protein>
    <submittedName>
        <fullName evidence="5">Uncharacterized protein LOC105052703</fullName>
    </submittedName>
</protein>
<dbReference type="Proteomes" id="UP000504607">
    <property type="component" value="Chromosome 1"/>
</dbReference>
<dbReference type="InParanoid" id="A0A6I9RT29"/>
<evidence type="ECO:0000256" key="2">
    <source>
        <dbReference type="ARBA" id="ARBA00023136"/>
    </source>
</evidence>
<dbReference type="PANTHER" id="PTHR31234">
    <property type="entry name" value="LATE EMBRYOGENESIS ABUNDANT (LEA) HYDROXYPROLINE-RICH GLYCOPROTEIN FAMILY"/>
    <property type="match status" value="1"/>
</dbReference>
<evidence type="ECO:0000256" key="3">
    <source>
        <dbReference type="SAM" id="Phobius"/>
    </source>
</evidence>
<gene>
    <name evidence="5" type="primary">LOC105052703</name>
</gene>
<comment type="subcellular location">
    <subcellularLocation>
        <location evidence="1">Membrane</location>
    </subcellularLocation>
</comment>
<dbReference type="GeneID" id="105052703"/>
<sequence>MMKCNRRCFKKCGLVTSIVIVLLIVTLVILYFTMFKPKDPEVETTLVNIRNIEFGLFPTPTLNLSLALDIFINNRNYAAFKNDNTTTNIYYRGVLVGLSPIEAGTVRPRGTKNISCVAKIQVEKIISNPYFLPDIASGPLNLTSSTNMDGKAMVLKIFKLRASIHVACNISVFVFSGNSSSICESKIRM</sequence>
<keyword evidence="4" id="KW-1185">Reference proteome</keyword>